<dbReference type="Pfam" id="PF00128">
    <property type="entry name" value="Alpha-amylase"/>
    <property type="match status" value="1"/>
</dbReference>
<dbReference type="PANTHER" id="PTHR43447">
    <property type="entry name" value="ALPHA-AMYLASE"/>
    <property type="match status" value="1"/>
</dbReference>
<comment type="caution">
    <text evidence="8">The sequence shown here is derived from an EMBL/GenBank/DDBJ whole genome shotgun (WGS) entry which is preliminary data.</text>
</comment>
<dbReference type="InterPro" id="IPR006047">
    <property type="entry name" value="GH13_cat_dom"/>
</dbReference>
<reference evidence="9" key="1">
    <citation type="journal article" date="2019" name="Int. J. Syst. Evol. Microbiol.">
        <title>The Global Catalogue of Microorganisms (GCM) 10K type strain sequencing project: providing services to taxonomists for standard genome sequencing and annotation.</title>
        <authorList>
            <consortium name="The Broad Institute Genomics Platform"/>
            <consortium name="The Broad Institute Genome Sequencing Center for Infectious Disease"/>
            <person name="Wu L."/>
            <person name="Ma J."/>
        </authorList>
    </citation>
    <scope>NUCLEOTIDE SEQUENCE [LARGE SCALE GENOMIC DNA]</scope>
    <source>
        <strain evidence="9">CCUG 61484</strain>
    </source>
</reference>
<keyword evidence="6 8" id="KW-0326">Glycosidase</keyword>
<dbReference type="InterPro" id="IPR013780">
    <property type="entry name" value="Glyco_hydro_b"/>
</dbReference>
<sequence>MENFTMMQFFEWYLPGGAGHWEHLKNEAQKLKQIGIDTVWLPPASKGAAGGYSVGYDVYDIYDLGEFDQKGSVATKYGSKQQLIDAVNAAHEAGLNVYVDIVLNHMGGGDETERFTVKKVNPENREEFISDSYEIEAFTKFTFPGRQGQYSQFVWDWQCFSGVDFDNSTGETAIYSIQNQYGDAWENVVGDENGNFDYLMFNDIEFRNPAVRDELKRWGKWYHDTIGFNGMRLDAVKHISYDFFNDWLDYMRNETGQEFFTVGEYWSYDLPLLEQYIEATGARMSLFDAPLHNNIHQASVQGNEYDLTKIFDNTLVAANPDKAVTLVENHDTQPLQSLTQPVEAWFKPLAYALILLREKGYPCVFYADLYGASYTDKGDDGNEHNVNIASVAELEALLYLRKHLTYGMQRDYFDHPNCIGWTREGDDEHDSSGCAVLLSNSEEGSKHMEIGVRHAGKIFVDYLGKHDAKITVGDDGWAEFFVRAGSVSVWGVER</sequence>
<dbReference type="InterPro" id="IPR015237">
    <property type="entry name" value="Alpha-amylase_C_pro"/>
</dbReference>
<dbReference type="RefSeq" id="WP_377113357.1">
    <property type="nucleotide sequence ID" value="NZ_JBHTHZ010000003.1"/>
</dbReference>
<evidence type="ECO:0000256" key="3">
    <source>
        <dbReference type="ARBA" id="ARBA00022723"/>
    </source>
</evidence>
<dbReference type="InterPro" id="IPR017853">
    <property type="entry name" value="GH"/>
</dbReference>
<accession>A0ABW3AR28</accession>
<protein>
    <submittedName>
        <fullName evidence="8">Alpha-amylase</fullName>
        <ecNumber evidence="8">3.2.1.1</ecNumber>
    </submittedName>
</protein>
<dbReference type="Gene3D" id="2.40.30.140">
    <property type="match status" value="1"/>
</dbReference>
<evidence type="ECO:0000256" key="4">
    <source>
        <dbReference type="ARBA" id="ARBA00022801"/>
    </source>
</evidence>
<feature type="domain" description="Glycosyl hydrolase family 13 catalytic" evidence="7">
    <location>
        <begin position="4"/>
        <end position="401"/>
    </location>
</feature>
<dbReference type="SUPFAM" id="SSF51445">
    <property type="entry name" value="(Trans)glycosidases"/>
    <property type="match status" value="1"/>
</dbReference>
<gene>
    <name evidence="8" type="ORF">ACFQZX_07725</name>
</gene>
<evidence type="ECO:0000256" key="1">
    <source>
        <dbReference type="ARBA" id="ARBA00001913"/>
    </source>
</evidence>
<comment type="similarity">
    <text evidence="2">Belongs to the glycosyl hydrolase 13 family.</text>
</comment>
<organism evidence="8 9">
    <name type="scientific">Mucilaginibacter litoreus</name>
    <dbReference type="NCBI Taxonomy" id="1048221"/>
    <lineage>
        <taxon>Bacteria</taxon>
        <taxon>Pseudomonadati</taxon>
        <taxon>Bacteroidota</taxon>
        <taxon>Sphingobacteriia</taxon>
        <taxon>Sphingobacteriales</taxon>
        <taxon>Sphingobacteriaceae</taxon>
        <taxon>Mucilaginibacter</taxon>
    </lineage>
</organism>
<evidence type="ECO:0000256" key="2">
    <source>
        <dbReference type="ARBA" id="ARBA00008061"/>
    </source>
</evidence>
<dbReference type="GO" id="GO:0004556">
    <property type="term" value="F:alpha-amylase activity"/>
    <property type="evidence" value="ECO:0007669"/>
    <property type="project" value="UniProtKB-EC"/>
</dbReference>
<keyword evidence="4 8" id="KW-0378">Hydrolase</keyword>
<evidence type="ECO:0000259" key="7">
    <source>
        <dbReference type="SMART" id="SM00642"/>
    </source>
</evidence>
<dbReference type="NCBIfam" id="NF006968">
    <property type="entry name" value="PRK09441.1-1"/>
    <property type="match status" value="1"/>
</dbReference>
<evidence type="ECO:0000256" key="5">
    <source>
        <dbReference type="ARBA" id="ARBA00023277"/>
    </source>
</evidence>
<comment type="cofactor">
    <cofactor evidence="1">
        <name>Ca(2+)</name>
        <dbReference type="ChEBI" id="CHEBI:29108"/>
    </cofactor>
</comment>
<evidence type="ECO:0000256" key="6">
    <source>
        <dbReference type="ARBA" id="ARBA00023295"/>
    </source>
</evidence>
<dbReference type="PIRSF" id="PIRSF001021">
    <property type="entry name" value="Alph-amls_thrmst"/>
    <property type="match status" value="1"/>
</dbReference>
<keyword evidence="9" id="KW-1185">Reference proteome</keyword>
<dbReference type="Proteomes" id="UP001597010">
    <property type="component" value="Unassembled WGS sequence"/>
</dbReference>
<dbReference type="EMBL" id="JBHTHZ010000003">
    <property type="protein sequence ID" value="MFD0793503.1"/>
    <property type="molecule type" value="Genomic_DNA"/>
</dbReference>
<dbReference type="SMART" id="SM00642">
    <property type="entry name" value="Aamy"/>
    <property type="match status" value="1"/>
</dbReference>
<dbReference type="Pfam" id="PF09154">
    <property type="entry name" value="Alpha-amy_C_pro"/>
    <property type="match status" value="1"/>
</dbReference>
<evidence type="ECO:0000313" key="8">
    <source>
        <dbReference type="EMBL" id="MFD0793503.1"/>
    </source>
</evidence>
<dbReference type="Gene3D" id="2.60.40.1180">
    <property type="entry name" value="Golgi alpha-mannosidase II"/>
    <property type="match status" value="1"/>
</dbReference>
<keyword evidence="3" id="KW-0479">Metal-binding</keyword>
<dbReference type="NCBIfam" id="NF006969">
    <property type="entry name" value="PRK09441.1-2"/>
    <property type="match status" value="1"/>
</dbReference>
<evidence type="ECO:0000313" key="9">
    <source>
        <dbReference type="Proteomes" id="UP001597010"/>
    </source>
</evidence>
<dbReference type="EC" id="3.2.1.1" evidence="8"/>
<dbReference type="InterPro" id="IPR013776">
    <property type="entry name" value="A-amylase_thermo"/>
</dbReference>
<dbReference type="SUPFAM" id="SSF51011">
    <property type="entry name" value="Glycosyl hydrolase domain"/>
    <property type="match status" value="1"/>
</dbReference>
<dbReference type="CDD" id="cd11318">
    <property type="entry name" value="AmyAc_bac_fung_AmyA"/>
    <property type="match status" value="1"/>
</dbReference>
<proteinExistence type="inferred from homology"/>
<keyword evidence="5" id="KW-0119">Carbohydrate metabolism</keyword>
<dbReference type="Gene3D" id="3.20.20.80">
    <property type="entry name" value="Glycosidases"/>
    <property type="match status" value="1"/>
</dbReference>
<name>A0ABW3AR28_9SPHI</name>